<name>A0A9N9N5X0_9GLOM</name>
<feature type="non-terminal residue" evidence="1">
    <location>
        <position position="107"/>
    </location>
</feature>
<evidence type="ECO:0000313" key="1">
    <source>
        <dbReference type="EMBL" id="CAG8703310.1"/>
    </source>
</evidence>
<sequence>MKSAIGNDGTDIAYCDFTGNATGRFNWVHMSNSTFDGTRLSGQFNSGLTSPNATDYLFLLVTEADNSTALDMTQQIVKEIKIFVPACAPFQIDFTPALSLTGKAFDL</sequence>
<comment type="caution">
    <text evidence="1">The sequence shown here is derived from an EMBL/GenBank/DDBJ whole genome shotgun (WGS) entry which is preliminary data.</text>
</comment>
<protein>
    <submittedName>
        <fullName evidence="1">19526_t:CDS:1</fullName>
    </submittedName>
</protein>
<dbReference type="EMBL" id="CAJVPZ010020884">
    <property type="protein sequence ID" value="CAG8703310.1"/>
    <property type="molecule type" value="Genomic_DNA"/>
</dbReference>
<evidence type="ECO:0000313" key="2">
    <source>
        <dbReference type="Proteomes" id="UP000789396"/>
    </source>
</evidence>
<keyword evidence="2" id="KW-1185">Reference proteome</keyword>
<dbReference type="Proteomes" id="UP000789396">
    <property type="component" value="Unassembled WGS sequence"/>
</dbReference>
<organism evidence="1 2">
    <name type="scientific">Racocetra fulgida</name>
    <dbReference type="NCBI Taxonomy" id="60492"/>
    <lineage>
        <taxon>Eukaryota</taxon>
        <taxon>Fungi</taxon>
        <taxon>Fungi incertae sedis</taxon>
        <taxon>Mucoromycota</taxon>
        <taxon>Glomeromycotina</taxon>
        <taxon>Glomeromycetes</taxon>
        <taxon>Diversisporales</taxon>
        <taxon>Gigasporaceae</taxon>
        <taxon>Racocetra</taxon>
    </lineage>
</organism>
<gene>
    <name evidence="1" type="ORF">RFULGI_LOCUS10502</name>
</gene>
<accession>A0A9N9N5X0</accession>
<dbReference type="OrthoDB" id="2427707at2759"/>
<feature type="non-terminal residue" evidence="1">
    <location>
        <position position="1"/>
    </location>
</feature>
<dbReference type="AlphaFoldDB" id="A0A9N9N5X0"/>
<reference evidence="1" key="1">
    <citation type="submission" date="2021-06" db="EMBL/GenBank/DDBJ databases">
        <authorList>
            <person name="Kallberg Y."/>
            <person name="Tangrot J."/>
            <person name="Rosling A."/>
        </authorList>
    </citation>
    <scope>NUCLEOTIDE SEQUENCE</scope>
    <source>
        <strain evidence="1">IN212</strain>
    </source>
</reference>
<proteinExistence type="predicted"/>